<keyword evidence="1" id="KW-1133">Transmembrane helix</keyword>
<dbReference type="EMBL" id="JBHSDK010000012">
    <property type="protein sequence ID" value="MFC4335105.1"/>
    <property type="molecule type" value="Genomic_DNA"/>
</dbReference>
<evidence type="ECO:0000256" key="1">
    <source>
        <dbReference type="SAM" id="Phobius"/>
    </source>
</evidence>
<dbReference type="Proteomes" id="UP001595823">
    <property type="component" value="Unassembled WGS sequence"/>
</dbReference>
<organism evidence="2 3">
    <name type="scientific">Salininema proteolyticum</name>
    <dbReference type="NCBI Taxonomy" id="1607685"/>
    <lineage>
        <taxon>Bacteria</taxon>
        <taxon>Bacillati</taxon>
        <taxon>Actinomycetota</taxon>
        <taxon>Actinomycetes</taxon>
        <taxon>Glycomycetales</taxon>
        <taxon>Glycomycetaceae</taxon>
        <taxon>Salininema</taxon>
    </lineage>
</organism>
<dbReference type="InterPro" id="IPR045590">
    <property type="entry name" value="DUF6463"/>
</dbReference>
<evidence type="ECO:0000313" key="2">
    <source>
        <dbReference type="EMBL" id="MFC4335105.1"/>
    </source>
</evidence>
<name>A0ABV8TXD7_9ACTN</name>
<evidence type="ECO:0000313" key="3">
    <source>
        <dbReference type="Proteomes" id="UP001595823"/>
    </source>
</evidence>
<proteinExistence type="predicted"/>
<reference evidence="3" key="1">
    <citation type="journal article" date="2019" name="Int. J. Syst. Evol. Microbiol.">
        <title>The Global Catalogue of Microorganisms (GCM) 10K type strain sequencing project: providing services to taxonomists for standard genome sequencing and annotation.</title>
        <authorList>
            <consortium name="The Broad Institute Genomics Platform"/>
            <consortium name="The Broad Institute Genome Sequencing Center for Infectious Disease"/>
            <person name="Wu L."/>
            <person name="Ma J."/>
        </authorList>
    </citation>
    <scope>NUCLEOTIDE SEQUENCE [LARGE SCALE GENOMIC DNA]</scope>
    <source>
        <strain evidence="3">IBRC-M 10908</strain>
    </source>
</reference>
<gene>
    <name evidence="2" type="ORF">ACFPET_07825</name>
</gene>
<sequence>MKKSKLTIAAGVSASLIAVVHTVVFTFHPYWSDWLSGGLRDGEADFESVAVFWALPGGFVVPLFLLGLLLVRMGRRGEPVPFYVPAGLAAWVAFCVYLLGPSGFLLALVPLTLLVLARVRTPRPADERVSA</sequence>
<comment type="caution">
    <text evidence="2">The sequence shown here is derived from an EMBL/GenBank/DDBJ whole genome shotgun (WGS) entry which is preliminary data.</text>
</comment>
<keyword evidence="1" id="KW-0812">Transmembrane</keyword>
<keyword evidence="3" id="KW-1185">Reference proteome</keyword>
<feature type="transmembrane region" description="Helical" evidence="1">
    <location>
        <begin position="46"/>
        <end position="70"/>
    </location>
</feature>
<feature type="transmembrane region" description="Helical" evidence="1">
    <location>
        <begin position="82"/>
        <end position="99"/>
    </location>
</feature>
<accession>A0ABV8TXD7</accession>
<keyword evidence="1" id="KW-0472">Membrane</keyword>
<dbReference type="Pfam" id="PF20064">
    <property type="entry name" value="DUF6463"/>
    <property type="match status" value="1"/>
</dbReference>
<dbReference type="RefSeq" id="WP_380619466.1">
    <property type="nucleotide sequence ID" value="NZ_JBHSDK010000012.1"/>
</dbReference>
<protein>
    <submittedName>
        <fullName evidence="2">DUF6463 family protein</fullName>
    </submittedName>
</protein>